<sequence>MAFKMILAVNFTPERLKQLKLLGLLTKSQVKAVTEEEKDDTVGKVLGLTEEEVAEIAAMKGDAEEQTVEHTPEEDGELPPVTKEAIVLCGFSNQTVNLLLDAIRRGRLKNIPLKAMVTPTNISWTINTILQELNKEHEYFKNMKKKGK</sequence>
<accession>A0ABW7DLA7</accession>
<dbReference type="Proteomes" id="UP001605989">
    <property type="component" value="Unassembled WGS sequence"/>
</dbReference>
<reference evidence="1 2" key="1">
    <citation type="submission" date="2024-10" db="EMBL/GenBank/DDBJ databases">
        <authorList>
            <person name="Sang B.-I."/>
            <person name="Prabhaharan D."/>
        </authorList>
    </citation>
    <scope>NUCLEOTIDE SEQUENCE [LARGE SCALE GENOMIC DNA]</scope>
    <source>
        <strain evidence="1 2">MH</strain>
    </source>
</reference>
<dbReference type="RefSeq" id="WP_257536545.1">
    <property type="nucleotide sequence ID" value="NZ_CP011940.1"/>
</dbReference>
<evidence type="ECO:0000313" key="1">
    <source>
        <dbReference type="EMBL" id="MFG6271939.1"/>
    </source>
</evidence>
<comment type="caution">
    <text evidence="1">The sequence shown here is derived from an EMBL/GenBank/DDBJ whole genome shotgun (WGS) entry which is preliminary data.</text>
</comment>
<evidence type="ECO:0000313" key="2">
    <source>
        <dbReference type="Proteomes" id="UP001605989"/>
    </source>
</evidence>
<gene>
    <name evidence="1" type="ORF">ACGTZG_01910</name>
</gene>
<protein>
    <submittedName>
        <fullName evidence="1">DUF3783 domain-containing protein</fullName>
    </submittedName>
</protein>
<dbReference type="EMBL" id="JBIEKR010000002">
    <property type="protein sequence ID" value="MFG6271939.1"/>
    <property type="molecule type" value="Genomic_DNA"/>
</dbReference>
<name>A0ABW7DLA7_9FIRM</name>
<keyword evidence="2" id="KW-1185">Reference proteome</keyword>
<proteinExistence type="predicted"/>
<dbReference type="InterPro" id="IPR016621">
    <property type="entry name" value="UCP014543"/>
</dbReference>
<organism evidence="1 2">
    <name type="scientific">Megasphaera hexanoica</name>
    <dbReference type="NCBI Taxonomy" id="1675036"/>
    <lineage>
        <taxon>Bacteria</taxon>
        <taxon>Bacillati</taxon>
        <taxon>Bacillota</taxon>
        <taxon>Negativicutes</taxon>
        <taxon>Veillonellales</taxon>
        <taxon>Veillonellaceae</taxon>
        <taxon>Megasphaera</taxon>
    </lineage>
</organism>
<dbReference type="Pfam" id="PF12646">
    <property type="entry name" value="DUF3783"/>
    <property type="match status" value="1"/>
</dbReference>